<proteinExistence type="predicted"/>
<organism evidence="2 3">
    <name type="scientific">Pyxidicoccus parkwayensis</name>
    <dbReference type="NCBI Taxonomy" id="2813578"/>
    <lineage>
        <taxon>Bacteria</taxon>
        <taxon>Pseudomonadati</taxon>
        <taxon>Myxococcota</taxon>
        <taxon>Myxococcia</taxon>
        <taxon>Myxococcales</taxon>
        <taxon>Cystobacterineae</taxon>
        <taxon>Myxococcaceae</taxon>
        <taxon>Pyxidicoccus</taxon>
    </lineage>
</organism>
<protein>
    <submittedName>
        <fullName evidence="2">SDR family NAD(P)-dependent oxidoreductase</fullName>
    </submittedName>
</protein>
<feature type="compositionally biased region" description="Basic residues" evidence="1">
    <location>
        <begin position="47"/>
        <end position="58"/>
    </location>
</feature>
<dbReference type="Gene3D" id="3.40.50.720">
    <property type="entry name" value="NAD(P)-binding Rossmann-like Domain"/>
    <property type="match status" value="2"/>
</dbReference>
<keyword evidence="3" id="KW-1185">Reference proteome</keyword>
<dbReference type="InterPro" id="IPR051468">
    <property type="entry name" value="Fungal_SecMetab_SDRs"/>
</dbReference>
<dbReference type="Pfam" id="PF13561">
    <property type="entry name" value="adh_short_C2"/>
    <property type="match status" value="1"/>
</dbReference>
<gene>
    <name evidence="2" type="ORF">JY651_38310</name>
</gene>
<evidence type="ECO:0000256" key="1">
    <source>
        <dbReference type="SAM" id="MobiDB-lite"/>
    </source>
</evidence>
<dbReference type="PRINTS" id="PR00081">
    <property type="entry name" value="GDHRDH"/>
</dbReference>
<dbReference type="PANTHER" id="PTHR43544:SF2">
    <property type="entry name" value="OXIDOREDUCTASE"/>
    <property type="match status" value="1"/>
</dbReference>
<accession>A0ABX7NRE8</accession>
<reference evidence="2 3" key="1">
    <citation type="submission" date="2021-02" db="EMBL/GenBank/DDBJ databases">
        <title>De Novo genome assembly of isolated myxobacteria.</title>
        <authorList>
            <person name="Stevens D.C."/>
        </authorList>
    </citation>
    <scope>NUCLEOTIDE SEQUENCE [LARGE SCALE GENOMIC DNA]</scope>
    <source>
        <strain evidence="3">SCPEA02</strain>
    </source>
</reference>
<dbReference type="EMBL" id="CP071090">
    <property type="protein sequence ID" value="QSQ21013.1"/>
    <property type="molecule type" value="Genomic_DNA"/>
</dbReference>
<dbReference type="InterPro" id="IPR036291">
    <property type="entry name" value="NAD(P)-bd_dom_sf"/>
</dbReference>
<name>A0ABX7NRE8_9BACT</name>
<dbReference type="SUPFAM" id="SSF51735">
    <property type="entry name" value="NAD(P)-binding Rossmann-fold domains"/>
    <property type="match status" value="1"/>
</dbReference>
<dbReference type="PANTHER" id="PTHR43544">
    <property type="entry name" value="SHORT-CHAIN DEHYDROGENASE/REDUCTASE"/>
    <property type="match status" value="1"/>
</dbReference>
<dbReference type="RefSeq" id="WP_206722592.1">
    <property type="nucleotide sequence ID" value="NZ_CP071090.1"/>
</dbReference>
<feature type="region of interest" description="Disordered" evidence="1">
    <location>
        <begin position="40"/>
        <end position="67"/>
    </location>
</feature>
<dbReference type="Proteomes" id="UP000662747">
    <property type="component" value="Chromosome"/>
</dbReference>
<feature type="compositionally biased region" description="Basic and acidic residues" evidence="1">
    <location>
        <begin position="435"/>
        <end position="444"/>
    </location>
</feature>
<evidence type="ECO:0000313" key="3">
    <source>
        <dbReference type="Proteomes" id="UP000662747"/>
    </source>
</evidence>
<dbReference type="InterPro" id="IPR002347">
    <property type="entry name" value="SDR_fam"/>
</dbReference>
<sequence>MKKDDAVEPSAEDVARCLDVLRAVARLPDDHPVRQTVERAATQVQRGMKKRLRRQRHRAVSEADRSTVQALMDARREENGVRDFSAPREPEAPAQVSRPRRCYVCKQGFTQLHPVYLSLCPTCAELSEARRGQHVSLEGRRALVTGGRVKVGFHVALWLLRDGAHVHVTSRFPHDAALRFSREPDFAKWRERLVLHELDLRFPQRVLAFTEHLCATEPHLDILINNAAQTVRLSPEQSAALLAQEHALARALEAPARALVHALPGLAAPDVLPAGGGEAHALRASSASATVMRVLGVSGALATSAIGFEALSSELPRALDLPPAREEDNAWVKRLDEVSPVEVLEAQLVNAIAPFLLNGQLKPLLLRSPFPDRYIVNVSAVEGQFERRGKTVFHPHTNMAKAALNMMTRTSAEDYARDGIYMNSVDPGWVSNENPDTRRRRMEEEGFSPPLDGTDAAARVCEPILRGLQGQPVHGRFLKDFRDAPW</sequence>
<evidence type="ECO:0000313" key="2">
    <source>
        <dbReference type="EMBL" id="QSQ21013.1"/>
    </source>
</evidence>
<feature type="region of interest" description="Disordered" evidence="1">
    <location>
        <begin position="427"/>
        <end position="453"/>
    </location>
</feature>